<reference evidence="2 3" key="2">
    <citation type="submission" date="2016-08" db="EMBL/GenBank/DDBJ databases">
        <title>Pervasive Adenine N6-methylation of Active Genes in Fungi.</title>
        <authorList>
            <consortium name="DOE Joint Genome Institute"/>
            <person name="Mondo S.J."/>
            <person name="Dannebaum R.O."/>
            <person name="Kuo R.C."/>
            <person name="Labutti K."/>
            <person name="Haridas S."/>
            <person name="Kuo A."/>
            <person name="Salamov A."/>
            <person name="Ahrendt S.R."/>
            <person name="Lipzen A."/>
            <person name="Sullivan W."/>
            <person name="Andreopoulos W.B."/>
            <person name="Clum A."/>
            <person name="Lindquist E."/>
            <person name="Daum C."/>
            <person name="Ramamoorthy G.K."/>
            <person name="Gryganskyi A."/>
            <person name="Culley D."/>
            <person name="Magnuson J.K."/>
            <person name="James T.Y."/>
            <person name="O'Malley M.A."/>
            <person name="Stajich J.E."/>
            <person name="Spatafora J.W."/>
            <person name="Visel A."/>
            <person name="Grigoriev I.V."/>
        </authorList>
    </citation>
    <scope>NUCLEOTIDE SEQUENCE [LARGE SCALE GENOMIC DNA]</scope>
    <source>
        <strain evidence="3">finn</strain>
    </source>
</reference>
<feature type="signal peptide" evidence="1">
    <location>
        <begin position="1"/>
        <end position="17"/>
    </location>
</feature>
<evidence type="ECO:0000313" key="3">
    <source>
        <dbReference type="Proteomes" id="UP000193719"/>
    </source>
</evidence>
<reference evidence="2 3" key="1">
    <citation type="submission" date="2016-08" db="EMBL/GenBank/DDBJ databases">
        <title>Genomes of anaerobic fungi encode conserved fungal cellulosomes for biomass hydrolysis.</title>
        <authorList>
            <consortium name="DOE Joint Genome Institute"/>
            <person name="Haitjema C.H."/>
            <person name="Gilmore S.P."/>
            <person name="Henske J.K."/>
            <person name="Solomon K.V."/>
            <person name="De Groot R."/>
            <person name="Kuo A."/>
            <person name="Mondo S.J."/>
            <person name="Salamov A.A."/>
            <person name="Labutti K."/>
            <person name="Zhao Z."/>
            <person name="Chiniquy J."/>
            <person name="Barry K."/>
            <person name="Brewer H.M."/>
            <person name="Purvine S.O."/>
            <person name="Wright A.T."/>
            <person name="Boxma B."/>
            <person name="Van Alen T."/>
            <person name="Hackstein J.H."/>
            <person name="Baker S.E."/>
            <person name="Grigoriev I.V."/>
            <person name="O'Malley M.A."/>
        </authorList>
    </citation>
    <scope>NUCLEOTIDE SEQUENCE [LARGE SCALE GENOMIC DNA]</scope>
    <source>
        <strain evidence="3">finn</strain>
    </source>
</reference>
<protein>
    <submittedName>
        <fullName evidence="2">Uncharacterized protein</fullName>
    </submittedName>
</protein>
<keyword evidence="3" id="KW-1185">Reference proteome</keyword>
<feature type="chain" id="PRO_5012463247" evidence="1">
    <location>
        <begin position="18"/>
        <end position="1142"/>
    </location>
</feature>
<proteinExistence type="predicted"/>
<accession>A0A1Y1UTL1</accession>
<keyword evidence="1" id="KW-0732">Signal</keyword>
<dbReference type="EMBL" id="MCFH01000091">
    <property type="protein sequence ID" value="ORX41358.1"/>
    <property type="molecule type" value="Genomic_DNA"/>
</dbReference>
<sequence length="1142" mass="135008">MLTIILVIFQLIGLFNCESIEYIGFSALYNPNTVSLSTDFINLYDLPYEYDINLKDLNIYNEHIVNLTWTKIEDINPLVVSKISSTKFKYGIKLLTSAFLKRYIDSHKSTGEEINNLNLYIENLNDNTKISFSNESIESNNGKDSSESTFSYPEQTYNIIMRNKLCLFLRYNIPDRPDLNIGGITYSDLRYTINEMCDSFAYEDYKLNNIGLSGNDKIFNYLFLSPIGTSFDIENDKERYVNYNKYYQLPIGLEHLISLAINDKIQLTYEDIINSIINTSTNTIFNYLMAERGTVNYNIRNTDSFKNAFQYGSRFIESRASFISIGNHMAEYPENLYTEYQDKKWELAMLMKKMTIEENFLYDIKNILVQEGKNIEEFLPFGVYFEDIPFSIYKNSNSKKESYYHLFNSIKHLNLKPTSIWNIVILFENLIKEFEIYDNAYHEEKSVDTENFFNHMKQIYNRFYNYYDKEYKKLINSINYKNNIKYIMNKNELLRNNDINSYYNVKENKFDIDSIINDNKIVYNTNDNDNINDNVYIDDDNTDGIEDIDIDEYENIITLGYDINNNLITIPYEELNNLYLYETIQYDSHGNVESIDNQSMLSFLDSSSGNYSIADQIYNFNNNVETDENIQTYYSYKSNIYEEEQLLLELKLIKFIENLINEKSIKILDGVMNNYLDSLNKNVKKIENYEYVTKDDYLVILNYLANILKNKRLSILTGNNKSYNFEEMLSIYNRVFDLALDLDKSNDEDYSNSLQKCTIDKKLYEELYSSSNNNTLNLYDVLNLSTTKKLILNYNDKYDRYIYNYIPIVIENYQFEKNIEISGILNELEIKIKKFDIDSIIKEMENDIQNNYATKIIFQKDILYKYENVINKYVSNVEMYNQISIIYFEQMKKKVSTGLIYHPKLEMYLELFYKYYQALIYSDILNSSDYKTDCENSYLGIPYYGCTSYKIDEDGELLKLSDLIGINENVNSFMLKKMKYWMKKYIQNIKPMYRNKDLVEYAVQFIGESSVKEDLLCSIEDALIEFYKILSKDFVNYSTLNINSFKILSRYYKIINNKLINKKLSDSQVIFINRYLSYIGKLISLNVNKDINQIVIDGSSTNTEKNVLMTYANIILPLYNHLKTSYHATFNLDNIIDIINDF</sequence>
<evidence type="ECO:0000313" key="2">
    <source>
        <dbReference type="EMBL" id="ORX41358.1"/>
    </source>
</evidence>
<name>A0A1Y1UTL1_9FUNG</name>
<evidence type="ECO:0000256" key="1">
    <source>
        <dbReference type="SAM" id="SignalP"/>
    </source>
</evidence>
<comment type="caution">
    <text evidence="2">The sequence shown here is derived from an EMBL/GenBank/DDBJ whole genome shotgun (WGS) entry which is preliminary data.</text>
</comment>
<dbReference type="OrthoDB" id="10474602at2759"/>
<gene>
    <name evidence="2" type="ORF">BCR36DRAFT_588090</name>
</gene>
<organism evidence="2 3">
    <name type="scientific">Piromyces finnis</name>
    <dbReference type="NCBI Taxonomy" id="1754191"/>
    <lineage>
        <taxon>Eukaryota</taxon>
        <taxon>Fungi</taxon>
        <taxon>Fungi incertae sedis</taxon>
        <taxon>Chytridiomycota</taxon>
        <taxon>Chytridiomycota incertae sedis</taxon>
        <taxon>Neocallimastigomycetes</taxon>
        <taxon>Neocallimastigales</taxon>
        <taxon>Neocallimastigaceae</taxon>
        <taxon>Piromyces</taxon>
    </lineage>
</organism>
<dbReference type="Proteomes" id="UP000193719">
    <property type="component" value="Unassembled WGS sequence"/>
</dbReference>
<dbReference type="AlphaFoldDB" id="A0A1Y1UTL1"/>